<evidence type="ECO:0000259" key="9">
    <source>
        <dbReference type="PROSITE" id="PS51847"/>
    </source>
</evidence>
<dbReference type="InterPro" id="IPR052847">
    <property type="entry name" value="Ext_Synaptotagmin/KAHRP-like"/>
</dbReference>
<organism evidence="10 11">
    <name type="scientific">Malus baccata</name>
    <name type="common">Siberian crab apple</name>
    <name type="synonym">Pyrus baccata</name>
    <dbReference type="NCBI Taxonomy" id="106549"/>
    <lineage>
        <taxon>Eukaryota</taxon>
        <taxon>Viridiplantae</taxon>
        <taxon>Streptophyta</taxon>
        <taxon>Embryophyta</taxon>
        <taxon>Tracheophyta</taxon>
        <taxon>Spermatophyta</taxon>
        <taxon>Magnoliopsida</taxon>
        <taxon>eudicotyledons</taxon>
        <taxon>Gunneridae</taxon>
        <taxon>Pentapetalae</taxon>
        <taxon>rosids</taxon>
        <taxon>fabids</taxon>
        <taxon>Rosales</taxon>
        <taxon>Rosaceae</taxon>
        <taxon>Amygdaloideae</taxon>
        <taxon>Maleae</taxon>
        <taxon>Malus</taxon>
    </lineage>
</organism>
<dbReference type="GO" id="GO:0008289">
    <property type="term" value="F:lipid binding"/>
    <property type="evidence" value="ECO:0007669"/>
    <property type="project" value="UniProtKB-KW"/>
</dbReference>
<feature type="compositionally biased region" description="Polar residues" evidence="6">
    <location>
        <begin position="491"/>
        <end position="509"/>
    </location>
</feature>
<feature type="region of interest" description="Disordered" evidence="6">
    <location>
        <begin position="590"/>
        <end position="655"/>
    </location>
</feature>
<feature type="compositionally biased region" description="Basic and acidic residues" evidence="6">
    <location>
        <begin position="607"/>
        <end position="627"/>
    </location>
</feature>
<dbReference type="PANTHER" id="PTHR47042:SF4">
    <property type="entry name" value="OS02G0313700 PROTEIN"/>
    <property type="match status" value="1"/>
</dbReference>
<keyword evidence="5 7" id="KW-0472">Membrane</keyword>
<comment type="caution">
    <text evidence="10">The sequence shown here is derived from an EMBL/GenBank/DDBJ whole genome shotgun (WGS) entry which is preliminary data.</text>
</comment>
<keyword evidence="7" id="KW-1133">Transmembrane helix</keyword>
<feature type="compositionally biased region" description="Polar residues" evidence="6">
    <location>
        <begin position="545"/>
        <end position="559"/>
    </location>
</feature>
<feature type="compositionally biased region" description="Basic and acidic residues" evidence="6">
    <location>
        <begin position="511"/>
        <end position="520"/>
    </location>
</feature>
<keyword evidence="4" id="KW-0446">Lipid-binding</keyword>
<dbReference type="AlphaFoldDB" id="A0A540LGC8"/>
<dbReference type="GO" id="GO:0016020">
    <property type="term" value="C:membrane"/>
    <property type="evidence" value="ECO:0007669"/>
    <property type="project" value="UniProtKB-SubCell"/>
</dbReference>
<evidence type="ECO:0000256" key="5">
    <source>
        <dbReference type="ARBA" id="ARBA00023136"/>
    </source>
</evidence>
<sequence length="655" mass="74786">MDITEVSIIHHVGIVLCMLWLLSHYNYCHPVAYFLSLIYLYLVHDRYITRLRKKLQFEERKQANQRRVLSDSETVLWLNHTIEKIWPICMEQIASQKILIPIIPWFLEKYKPWTAKQAVVQHLYLGRNAPILTDMRVVRQSTDDDHLVLELGLNFLTADDMIAILAVKLRKRLGFGMWAKLNITGMHVEGKVLIGVKFLRRWPFLGRVRLCFVDPPYFQMTVKPIFTHGLDVTVLPGIAGWLEKLLSIAFEQTLVEPNMLVVDMEKFVSPKQESWFSVNEKEPLALAKVEVIEASDVKAADLNGFSDPYVKGQLGLYRFKTKIQKKTLSPKWHEEFKIPIITWDSPNVLAIELCDKDRFVDDALGDCSINVGDLRDGQRHDMWVPLQNIKTGRLHLAITVLEDNVKGPEQSEVQETVDLEDKRNSFASDANQSSFSSISSEKSNRLADNFEPIDVEGQKETGIWVHHPGSKVLQTWESRKGRSRLLDTEILNDTNSRNSVTSGSQNNDDGGTDKNPDEKRHMKGVRKGLNKLCSMLHRSSKKEPSTSSFKETAHSQSINLRGVHDNESGVKFIVEDDLSRPLSCKVREEKDFTSAGGSGSGTPGKGKLREMKSFFKRNEKSDRKDFAKSQSDSSVVKERQMLEYYNSSDDDPLPK</sequence>
<dbReference type="PROSITE" id="PS51847">
    <property type="entry name" value="SMP"/>
    <property type="match status" value="1"/>
</dbReference>
<evidence type="ECO:0000256" key="1">
    <source>
        <dbReference type="ARBA" id="ARBA00004370"/>
    </source>
</evidence>
<name>A0A540LGC8_MALBA</name>
<evidence type="ECO:0000256" key="3">
    <source>
        <dbReference type="ARBA" id="ARBA00023055"/>
    </source>
</evidence>
<evidence type="ECO:0000256" key="4">
    <source>
        <dbReference type="ARBA" id="ARBA00023121"/>
    </source>
</evidence>
<dbReference type="Proteomes" id="UP000315295">
    <property type="component" value="Unassembled WGS sequence"/>
</dbReference>
<evidence type="ECO:0000256" key="6">
    <source>
        <dbReference type="SAM" id="MobiDB-lite"/>
    </source>
</evidence>
<protein>
    <recommendedName>
        <fullName evidence="12">C2 domain-containing protein</fullName>
    </recommendedName>
</protein>
<dbReference type="Gene3D" id="2.60.40.150">
    <property type="entry name" value="C2 domain"/>
    <property type="match status" value="1"/>
</dbReference>
<dbReference type="GO" id="GO:0006869">
    <property type="term" value="P:lipid transport"/>
    <property type="evidence" value="ECO:0007669"/>
    <property type="project" value="UniProtKB-KW"/>
</dbReference>
<comment type="subcellular location">
    <subcellularLocation>
        <location evidence="1">Membrane</location>
    </subcellularLocation>
</comment>
<dbReference type="PANTHER" id="PTHR47042">
    <property type="entry name" value="C2 DOMAIN-CONTAINING PROTEIN-LIKE"/>
    <property type="match status" value="1"/>
</dbReference>
<evidence type="ECO:0000313" key="11">
    <source>
        <dbReference type="Proteomes" id="UP000315295"/>
    </source>
</evidence>
<dbReference type="InterPro" id="IPR035892">
    <property type="entry name" value="C2_domain_sf"/>
</dbReference>
<dbReference type="InterPro" id="IPR031468">
    <property type="entry name" value="SMP_LBD"/>
</dbReference>
<keyword evidence="2" id="KW-0813">Transport</keyword>
<keyword evidence="7" id="KW-0812">Transmembrane</keyword>
<evidence type="ECO:0000256" key="7">
    <source>
        <dbReference type="SAM" id="Phobius"/>
    </source>
</evidence>
<gene>
    <name evidence="10" type="ORF">C1H46_028897</name>
</gene>
<dbReference type="SUPFAM" id="SSF49562">
    <property type="entry name" value="C2 domain (Calcium/lipid-binding domain, CaLB)"/>
    <property type="match status" value="1"/>
</dbReference>
<dbReference type="CDD" id="cd21669">
    <property type="entry name" value="SMP_SF"/>
    <property type="match status" value="1"/>
</dbReference>
<feature type="compositionally biased region" description="Low complexity" evidence="6">
    <location>
        <begin position="425"/>
        <end position="441"/>
    </location>
</feature>
<feature type="region of interest" description="Disordered" evidence="6">
    <location>
        <begin position="422"/>
        <end position="443"/>
    </location>
</feature>
<evidence type="ECO:0000259" key="8">
    <source>
        <dbReference type="PROSITE" id="PS50004"/>
    </source>
</evidence>
<feature type="domain" description="SMP-LTD" evidence="9">
    <location>
        <begin position="71"/>
        <end position="265"/>
    </location>
</feature>
<evidence type="ECO:0000313" key="10">
    <source>
        <dbReference type="EMBL" id="TQD85531.1"/>
    </source>
</evidence>
<dbReference type="InterPro" id="IPR000008">
    <property type="entry name" value="C2_dom"/>
</dbReference>
<dbReference type="PROSITE" id="PS50004">
    <property type="entry name" value="C2"/>
    <property type="match status" value="1"/>
</dbReference>
<dbReference type="PRINTS" id="PR00360">
    <property type="entry name" value="C2DOMAIN"/>
</dbReference>
<proteinExistence type="predicted"/>
<dbReference type="SMART" id="SM00239">
    <property type="entry name" value="C2"/>
    <property type="match status" value="1"/>
</dbReference>
<feature type="transmembrane region" description="Helical" evidence="7">
    <location>
        <begin position="31"/>
        <end position="48"/>
    </location>
</feature>
<reference evidence="10 11" key="1">
    <citation type="journal article" date="2019" name="G3 (Bethesda)">
        <title>Sequencing of a Wild Apple (Malus baccata) Genome Unravels the Differences Between Cultivated and Wild Apple Species Regarding Disease Resistance and Cold Tolerance.</title>
        <authorList>
            <person name="Chen X."/>
        </authorList>
    </citation>
    <scope>NUCLEOTIDE SEQUENCE [LARGE SCALE GENOMIC DNA]</scope>
    <source>
        <strain evidence="11">cv. Shandingzi</strain>
        <tissue evidence="10">Leaves</tissue>
    </source>
</reference>
<feature type="region of interest" description="Disordered" evidence="6">
    <location>
        <begin position="537"/>
        <end position="562"/>
    </location>
</feature>
<dbReference type="EMBL" id="VIEB01000593">
    <property type="protein sequence ID" value="TQD85531.1"/>
    <property type="molecule type" value="Genomic_DNA"/>
</dbReference>
<keyword evidence="11" id="KW-1185">Reference proteome</keyword>
<evidence type="ECO:0008006" key="12">
    <source>
        <dbReference type="Google" id="ProtNLM"/>
    </source>
</evidence>
<keyword evidence="3" id="KW-0445">Lipid transport</keyword>
<accession>A0A540LGC8</accession>
<feature type="domain" description="C2" evidence="8">
    <location>
        <begin position="270"/>
        <end position="384"/>
    </location>
</feature>
<evidence type="ECO:0000256" key="2">
    <source>
        <dbReference type="ARBA" id="ARBA00022448"/>
    </source>
</evidence>
<dbReference type="Pfam" id="PF00168">
    <property type="entry name" value="C2"/>
    <property type="match status" value="1"/>
</dbReference>
<dbReference type="STRING" id="106549.A0A540LGC8"/>
<feature type="region of interest" description="Disordered" evidence="6">
    <location>
        <begin position="487"/>
        <end position="521"/>
    </location>
</feature>